<dbReference type="EMBL" id="CAACVG010004800">
    <property type="protein sequence ID" value="VEN38645.1"/>
    <property type="molecule type" value="Genomic_DNA"/>
</dbReference>
<evidence type="ECO:0000256" key="4">
    <source>
        <dbReference type="PROSITE-ProRule" id="PRU00782"/>
    </source>
</evidence>
<dbReference type="Gene3D" id="1.20.58.530">
    <property type="match status" value="1"/>
</dbReference>
<dbReference type="PRINTS" id="PR00193">
    <property type="entry name" value="MYOSINHEAVY"/>
</dbReference>
<dbReference type="OrthoDB" id="6108017at2759"/>
<evidence type="ECO:0000313" key="7">
    <source>
        <dbReference type="Proteomes" id="UP000410492"/>
    </source>
</evidence>
<comment type="caution">
    <text evidence="4">Lacks conserved residue(s) required for the propagation of feature annotation.</text>
</comment>
<dbReference type="InterPro" id="IPR001609">
    <property type="entry name" value="Myosin_head_motor_dom-like"/>
</dbReference>
<organism evidence="6 7">
    <name type="scientific">Callosobruchus maculatus</name>
    <name type="common">Southern cowpea weevil</name>
    <name type="synonym">Pulse bruchid</name>
    <dbReference type="NCBI Taxonomy" id="64391"/>
    <lineage>
        <taxon>Eukaryota</taxon>
        <taxon>Metazoa</taxon>
        <taxon>Ecdysozoa</taxon>
        <taxon>Arthropoda</taxon>
        <taxon>Hexapoda</taxon>
        <taxon>Insecta</taxon>
        <taxon>Pterygota</taxon>
        <taxon>Neoptera</taxon>
        <taxon>Endopterygota</taxon>
        <taxon>Coleoptera</taxon>
        <taxon>Polyphaga</taxon>
        <taxon>Cucujiformia</taxon>
        <taxon>Chrysomeloidea</taxon>
        <taxon>Chrysomelidae</taxon>
        <taxon>Bruchinae</taxon>
        <taxon>Bruchini</taxon>
        <taxon>Callosobruchus</taxon>
    </lineage>
</organism>
<evidence type="ECO:0000313" key="6">
    <source>
        <dbReference type="EMBL" id="VEN38645.1"/>
    </source>
</evidence>
<keyword evidence="3 4" id="KW-0009">Actin-binding</keyword>
<reference evidence="6 7" key="1">
    <citation type="submission" date="2019-01" db="EMBL/GenBank/DDBJ databases">
        <authorList>
            <person name="Sayadi A."/>
        </authorList>
    </citation>
    <scope>NUCLEOTIDE SEQUENCE [LARGE SCALE GENOMIC DNA]</scope>
</reference>
<dbReference type="GO" id="GO:0030048">
    <property type="term" value="P:actin filament-based movement"/>
    <property type="evidence" value="ECO:0007669"/>
    <property type="project" value="TreeGrafter"/>
</dbReference>
<protein>
    <recommendedName>
        <fullName evidence="5">Myosin motor domain-containing protein</fullName>
    </recommendedName>
</protein>
<gene>
    <name evidence="6" type="ORF">CALMAC_LOCUS3464</name>
</gene>
<dbReference type="PROSITE" id="PS51456">
    <property type="entry name" value="MYOSIN_MOTOR"/>
    <property type="match status" value="1"/>
</dbReference>
<keyword evidence="1" id="KW-0547">Nucleotide-binding</keyword>
<sequence length="300" mass="34598">MLLPKLYTVICSTTLLIKSIGAYHSRQFFTVNSFEQFCINYCNEKLQQFFNERILKYEQELYKKEGLGVPEITYVDNQGCIDLIEAKTNGIFTLLDEESKLPKPSYTHFTGEVHKAWPSEYRIGLPRSSKLKAHRSIRDDEGFLIRHFAGAVCYQTKYFIEKNNDALHASLESIIQESKNKLIETLFSTSMAQKGKLTFVSVGSKFKTQLGELMEKLKSNGTNFIRCIKPNNKMVDHQFDGSLSLMQLKCSGMISVLELMEYGYPSRTSFADLHSMYKEYLPKELKQLNPKTFCETRKIC</sequence>
<dbReference type="AlphaFoldDB" id="A0A653BSV5"/>
<dbReference type="GO" id="GO:0000146">
    <property type="term" value="F:microfilament motor activity"/>
    <property type="evidence" value="ECO:0007669"/>
    <property type="project" value="TreeGrafter"/>
</dbReference>
<dbReference type="SUPFAM" id="SSF52540">
    <property type="entry name" value="P-loop containing nucleoside triphosphate hydrolases"/>
    <property type="match status" value="1"/>
</dbReference>
<keyword evidence="7" id="KW-1185">Reference proteome</keyword>
<evidence type="ECO:0000259" key="5">
    <source>
        <dbReference type="PROSITE" id="PS51456"/>
    </source>
</evidence>
<dbReference type="GO" id="GO:0030139">
    <property type="term" value="C:endocytic vesicle"/>
    <property type="evidence" value="ECO:0007669"/>
    <property type="project" value="TreeGrafter"/>
</dbReference>
<dbReference type="FunFam" id="1.20.58.530:FF:000006">
    <property type="entry name" value="Putative unconventional myosin-VI"/>
    <property type="match status" value="1"/>
</dbReference>
<name>A0A653BSV5_CALMS</name>
<dbReference type="GO" id="GO:0051015">
    <property type="term" value="F:actin filament binding"/>
    <property type="evidence" value="ECO:0007669"/>
    <property type="project" value="TreeGrafter"/>
</dbReference>
<comment type="similarity">
    <text evidence="4">Belongs to the TRAFAC class myosin-kinesin ATPase superfamily. Myosin family.</text>
</comment>
<dbReference type="InterPro" id="IPR027417">
    <property type="entry name" value="P-loop_NTPase"/>
</dbReference>
<evidence type="ECO:0000256" key="2">
    <source>
        <dbReference type="ARBA" id="ARBA00022840"/>
    </source>
</evidence>
<dbReference type="PANTHER" id="PTHR13140">
    <property type="entry name" value="MYOSIN"/>
    <property type="match status" value="1"/>
</dbReference>
<dbReference type="PANTHER" id="PTHR13140:SF745">
    <property type="entry name" value="UNCONVENTIONAL MYOSIN-VI"/>
    <property type="match status" value="1"/>
</dbReference>
<evidence type="ECO:0000256" key="3">
    <source>
        <dbReference type="ARBA" id="ARBA00023203"/>
    </source>
</evidence>
<keyword evidence="4" id="KW-0505">Motor protein</keyword>
<keyword evidence="2" id="KW-0067">ATP-binding</keyword>
<proteinExistence type="inferred from homology"/>
<accession>A0A653BSV5</accession>
<dbReference type="GO" id="GO:0005886">
    <property type="term" value="C:plasma membrane"/>
    <property type="evidence" value="ECO:0007669"/>
    <property type="project" value="TreeGrafter"/>
</dbReference>
<keyword evidence="4" id="KW-0518">Myosin</keyword>
<feature type="region of interest" description="Actin-binding" evidence="4">
    <location>
        <begin position="210"/>
        <end position="232"/>
    </location>
</feature>
<dbReference type="GO" id="GO:0007015">
    <property type="term" value="P:actin filament organization"/>
    <property type="evidence" value="ECO:0007669"/>
    <property type="project" value="TreeGrafter"/>
</dbReference>
<feature type="domain" description="Myosin motor" evidence="5">
    <location>
        <begin position="1"/>
        <end position="300"/>
    </location>
</feature>
<dbReference type="Proteomes" id="UP000410492">
    <property type="component" value="Unassembled WGS sequence"/>
</dbReference>
<dbReference type="GO" id="GO:0016459">
    <property type="term" value="C:myosin complex"/>
    <property type="evidence" value="ECO:0007669"/>
    <property type="project" value="UniProtKB-KW"/>
</dbReference>
<dbReference type="GO" id="GO:0005524">
    <property type="term" value="F:ATP binding"/>
    <property type="evidence" value="ECO:0007669"/>
    <property type="project" value="UniProtKB-KW"/>
</dbReference>
<evidence type="ECO:0000256" key="1">
    <source>
        <dbReference type="ARBA" id="ARBA00022741"/>
    </source>
</evidence>
<dbReference type="SMART" id="SM00242">
    <property type="entry name" value="MYSc"/>
    <property type="match status" value="1"/>
</dbReference>
<dbReference type="Pfam" id="PF00063">
    <property type="entry name" value="Myosin_head"/>
    <property type="match status" value="1"/>
</dbReference>